<feature type="compositionally biased region" description="Polar residues" evidence="1">
    <location>
        <begin position="328"/>
        <end position="337"/>
    </location>
</feature>
<keyword evidence="2" id="KW-0812">Transmembrane</keyword>
<sequence length="367" mass="42939">MLHVNFTQGNHPKIPRHQRMPFDEAVKLSQEIEMDMRDQNKTIPAYFYVLDDDLNEEMYEGRFTFGSKQAPNLFMHIKKNLPKIRTSKEKERIRLGFLEDMDALVEEQYKFEEQISPNENVDANYVSRLKRWQRKTVYGVAAFFVLTSIGLFSFFILQLSSVSAEMQEVTNTKETQEAKVSTYQDALMGDEQELLDYYKDKDPADLSTQERNIYASFLADKDQFQQMNKLFDNKATAVEFIRLNKNTDTLNAYHDAFPTDEGAFELAYQNGNYEKVIQTDNVDMTNRRSEMLAKAYLHQDDVEGAEQVYQNHQNDAVRETIDTYQENQSTIDDLNSQIDDLDEDEDADKIEELEQDKEEAQQQQDDL</sequence>
<feature type="compositionally biased region" description="Acidic residues" evidence="1">
    <location>
        <begin position="339"/>
        <end position="357"/>
    </location>
</feature>
<dbReference type="AlphaFoldDB" id="A0A510Y7U5"/>
<keyword evidence="2" id="KW-1133">Transmembrane helix</keyword>
<reference evidence="3 4" key="1">
    <citation type="submission" date="2019-07" db="EMBL/GenBank/DDBJ databases">
        <title>Whole genome shotgun sequence of Marinococcus halophilus NBRC 102359.</title>
        <authorList>
            <person name="Hosoyama A."/>
            <person name="Uohara A."/>
            <person name="Ohji S."/>
            <person name="Ichikawa N."/>
        </authorList>
    </citation>
    <scope>NUCLEOTIDE SEQUENCE [LARGE SCALE GENOMIC DNA]</scope>
    <source>
        <strain evidence="3 4">NBRC 102359</strain>
    </source>
</reference>
<comment type="caution">
    <text evidence="3">The sequence shown here is derived from an EMBL/GenBank/DDBJ whole genome shotgun (WGS) entry which is preliminary data.</text>
</comment>
<keyword evidence="2" id="KW-0472">Membrane</keyword>
<dbReference type="EMBL" id="BJUN01000014">
    <property type="protein sequence ID" value="GEK59434.1"/>
    <property type="molecule type" value="Genomic_DNA"/>
</dbReference>
<protein>
    <submittedName>
        <fullName evidence="3">Uncharacterized protein</fullName>
    </submittedName>
</protein>
<feature type="transmembrane region" description="Helical" evidence="2">
    <location>
        <begin position="137"/>
        <end position="157"/>
    </location>
</feature>
<dbReference type="STRING" id="1371.GCA_900166605_01009"/>
<proteinExistence type="predicted"/>
<evidence type="ECO:0000313" key="4">
    <source>
        <dbReference type="Proteomes" id="UP000321051"/>
    </source>
</evidence>
<feature type="region of interest" description="Disordered" evidence="1">
    <location>
        <begin position="328"/>
        <end position="367"/>
    </location>
</feature>
<gene>
    <name evidence="3" type="ORF">MHA01_23390</name>
</gene>
<evidence type="ECO:0000313" key="3">
    <source>
        <dbReference type="EMBL" id="GEK59434.1"/>
    </source>
</evidence>
<dbReference type="Proteomes" id="UP000321051">
    <property type="component" value="Unassembled WGS sequence"/>
</dbReference>
<evidence type="ECO:0000256" key="1">
    <source>
        <dbReference type="SAM" id="MobiDB-lite"/>
    </source>
</evidence>
<keyword evidence="4" id="KW-1185">Reference proteome</keyword>
<evidence type="ECO:0000256" key="2">
    <source>
        <dbReference type="SAM" id="Phobius"/>
    </source>
</evidence>
<accession>A0A510Y7U5</accession>
<organism evidence="3 4">
    <name type="scientific">Marinococcus halophilus</name>
    <dbReference type="NCBI Taxonomy" id="1371"/>
    <lineage>
        <taxon>Bacteria</taxon>
        <taxon>Bacillati</taxon>
        <taxon>Bacillota</taxon>
        <taxon>Bacilli</taxon>
        <taxon>Bacillales</taxon>
        <taxon>Bacillaceae</taxon>
        <taxon>Marinococcus</taxon>
    </lineage>
</organism>
<name>A0A510Y7U5_MARHA</name>